<dbReference type="PROSITE" id="PS51257">
    <property type="entry name" value="PROKAR_LIPOPROTEIN"/>
    <property type="match status" value="1"/>
</dbReference>
<dbReference type="InterPro" id="IPR006059">
    <property type="entry name" value="SBP"/>
</dbReference>
<evidence type="ECO:0000256" key="2">
    <source>
        <dbReference type="ARBA" id="ARBA00022448"/>
    </source>
</evidence>
<sequence length="391" mass="41756">MKQQALVIALSAILLSACGKKEEAPAAAAPAAAPVASAPAAPPPPPANTEEKVLNVYNWPDYIAADMVANFEKETGIKVNYQTFENNEGLQAKLVAGNSGFDIVVPGAVFAKSQIDGGLLMKLDKSKIPNLANLDPTIMAKVASVDAGNDYLVPWAWSYTTVAINKAKVAKALGSTPLPDNAWDLVFNPTYTSKLKSCGIAYLDSPTEVIPPALHYLGKNAYSAEVADHKEAGAMLAKVRKDIRLFSSTMIDDLAGGKACVGLGWAGDMNIAKARAIENKNGNDIEVLVPKTGGLIFFDNLAIPKDAGHPNNAMIFMDYFLRPEVSASLTNELTYPTANKASLDKVKPEIANDKTIFVDADNMAKMVSPTSLSNETRESMSNVYTLFKKSK</sequence>
<keyword evidence="2 5" id="KW-0813">Transport</keyword>
<dbReference type="RefSeq" id="WP_116603560.1">
    <property type="nucleotide sequence ID" value="NZ_JAVDXT010000002.1"/>
</dbReference>
<dbReference type="Pfam" id="PF13416">
    <property type="entry name" value="SBP_bac_8"/>
    <property type="match status" value="1"/>
</dbReference>
<comment type="function">
    <text evidence="5">Required for the activity of the bacterial periplasmic transport system of putrescine.</text>
</comment>
<dbReference type="Gene3D" id="3.40.190.10">
    <property type="entry name" value="Periplasmic binding protein-like II"/>
    <property type="match status" value="2"/>
</dbReference>
<dbReference type="Proteomes" id="UP001180487">
    <property type="component" value="Unassembled WGS sequence"/>
</dbReference>
<proteinExistence type="inferred from homology"/>
<dbReference type="PIRSF" id="PIRSF019574">
    <property type="entry name" value="Periplasmic_polyamine_BP"/>
    <property type="match status" value="1"/>
</dbReference>
<dbReference type="SUPFAM" id="SSF53850">
    <property type="entry name" value="Periplasmic binding protein-like II"/>
    <property type="match status" value="1"/>
</dbReference>
<evidence type="ECO:0000256" key="3">
    <source>
        <dbReference type="ARBA" id="ARBA00022729"/>
    </source>
</evidence>
<dbReference type="PRINTS" id="PR00909">
    <property type="entry name" value="SPERMDNBNDNG"/>
</dbReference>
<evidence type="ECO:0000313" key="6">
    <source>
        <dbReference type="EMBL" id="MDR7377773.1"/>
    </source>
</evidence>
<protein>
    <recommendedName>
        <fullName evidence="5">Putrescine-binding periplasmic protein</fullName>
    </recommendedName>
</protein>
<organism evidence="6 7">
    <name type="scientific">Rhodoferax ferrireducens</name>
    <dbReference type="NCBI Taxonomy" id="192843"/>
    <lineage>
        <taxon>Bacteria</taxon>
        <taxon>Pseudomonadati</taxon>
        <taxon>Pseudomonadota</taxon>
        <taxon>Betaproteobacteria</taxon>
        <taxon>Burkholderiales</taxon>
        <taxon>Comamonadaceae</taxon>
        <taxon>Rhodoferax</taxon>
    </lineage>
</organism>
<evidence type="ECO:0000256" key="4">
    <source>
        <dbReference type="ARBA" id="ARBA00022764"/>
    </source>
</evidence>
<accession>A0ABU2C8W1</accession>
<evidence type="ECO:0000313" key="7">
    <source>
        <dbReference type="Proteomes" id="UP001180487"/>
    </source>
</evidence>
<comment type="subcellular location">
    <subcellularLocation>
        <location evidence="1 5">Periplasm</location>
    </subcellularLocation>
</comment>
<comment type="similarity">
    <text evidence="5">Belongs to the bacterial solute-binding protein PotD/PotF family.</text>
</comment>
<keyword evidence="3" id="KW-0732">Signal</keyword>
<reference evidence="6 7" key="1">
    <citation type="submission" date="2023-07" db="EMBL/GenBank/DDBJ databases">
        <title>Sorghum-associated microbial communities from plants grown in Nebraska, USA.</title>
        <authorList>
            <person name="Schachtman D."/>
        </authorList>
    </citation>
    <scope>NUCLEOTIDE SEQUENCE [LARGE SCALE GENOMIC DNA]</scope>
    <source>
        <strain evidence="6 7">BE313</strain>
    </source>
</reference>
<dbReference type="EMBL" id="JAVDXT010000002">
    <property type="protein sequence ID" value="MDR7377773.1"/>
    <property type="molecule type" value="Genomic_DNA"/>
</dbReference>
<comment type="caution">
    <text evidence="6">The sequence shown here is derived from an EMBL/GenBank/DDBJ whole genome shotgun (WGS) entry which is preliminary data.</text>
</comment>
<name>A0ABU2C8W1_9BURK</name>
<dbReference type="PANTHER" id="PTHR30222">
    <property type="entry name" value="SPERMIDINE/PUTRESCINE-BINDING PERIPLASMIC PROTEIN"/>
    <property type="match status" value="1"/>
</dbReference>
<keyword evidence="4 5" id="KW-0574">Periplasm</keyword>
<dbReference type="PANTHER" id="PTHR30222:SF12">
    <property type="entry name" value="NORSPERMIDINE SENSOR"/>
    <property type="match status" value="1"/>
</dbReference>
<gene>
    <name evidence="6" type="ORF">J2X19_002452</name>
</gene>
<evidence type="ECO:0000256" key="5">
    <source>
        <dbReference type="PIRNR" id="PIRNR019574"/>
    </source>
</evidence>
<evidence type="ECO:0000256" key="1">
    <source>
        <dbReference type="ARBA" id="ARBA00004418"/>
    </source>
</evidence>
<keyword evidence="7" id="KW-1185">Reference proteome</keyword>
<dbReference type="InterPro" id="IPR001188">
    <property type="entry name" value="Sperm_putr-bd"/>
</dbReference>